<dbReference type="Gene3D" id="1.10.260.40">
    <property type="entry name" value="lambda repressor-like DNA-binding domains"/>
    <property type="match status" value="1"/>
</dbReference>
<dbReference type="SUPFAM" id="SSF47413">
    <property type="entry name" value="lambda repressor-like DNA-binding domains"/>
    <property type="match status" value="1"/>
</dbReference>
<dbReference type="InterPro" id="IPR028082">
    <property type="entry name" value="Peripla_BP_I"/>
</dbReference>
<reference evidence="5 6" key="1">
    <citation type="submission" date="2019-05" db="EMBL/GenBank/DDBJ databases">
        <title>Flagellimonas sp. AsT0115, sp. nov., isolated from a marine red algae, Asparagopsis taxiformis.</title>
        <authorList>
            <person name="Kim J."/>
            <person name="Jeong S.E."/>
            <person name="Jeon C.O."/>
        </authorList>
    </citation>
    <scope>NUCLEOTIDE SEQUENCE [LARGE SCALE GENOMIC DNA]</scope>
    <source>
        <strain evidence="5 6">AsT0115</strain>
    </source>
</reference>
<feature type="domain" description="HTH lacI-type" evidence="4">
    <location>
        <begin position="6"/>
        <end position="60"/>
    </location>
</feature>
<dbReference type="RefSeq" id="WP_138832298.1">
    <property type="nucleotide sequence ID" value="NZ_VCNI01000001.1"/>
</dbReference>
<dbReference type="InterPro" id="IPR001761">
    <property type="entry name" value="Peripla_BP/Lac1_sug-bd_dom"/>
</dbReference>
<dbReference type="PANTHER" id="PTHR30146">
    <property type="entry name" value="LACI-RELATED TRANSCRIPTIONAL REPRESSOR"/>
    <property type="match status" value="1"/>
</dbReference>
<dbReference type="Pfam" id="PF00356">
    <property type="entry name" value="LacI"/>
    <property type="match status" value="1"/>
</dbReference>
<comment type="caution">
    <text evidence="5">The sequence shown here is derived from an EMBL/GenBank/DDBJ whole genome shotgun (WGS) entry which is preliminary data.</text>
</comment>
<keyword evidence="1" id="KW-0805">Transcription regulation</keyword>
<keyword evidence="2" id="KW-0238">DNA-binding</keyword>
<dbReference type="CDD" id="cd01392">
    <property type="entry name" value="HTH_LacI"/>
    <property type="match status" value="1"/>
</dbReference>
<dbReference type="Gene3D" id="3.40.50.2300">
    <property type="match status" value="2"/>
</dbReference>
<evidence type="ECO:0000256" key="2">
    <source>
        <dbReference type="ARBA" id="ARBA00023125"/>
    </source>
</evidence>
<evidence type="ECO:0000256" key="3">
    <source>
        <dbReference type="ARBA" id="ARBA00023163"/>
    </source>
</evidence>
<dbReference type="SUPFAM" id="SSF53822">
    <property type="entry name" value="Periplasmic binding protein-like I"/>
    <property type="match status" value="1"/>
</dbReference>
<dbReference type="InterPro" id="IPR010982">
    <property type="entry name" value="Lambda_DNA-bd_dom_sf"/>
</dbReference>
<organism evidence="5 6">
    <name type="scientific">Flagellimonas algicola</name>
    <dbReference type="NCBI Taxonomy" id="2583815"/>
    <lineage>
        <taxon>Bacteria</taxon>
        <taxon>Pseudomonadati</taxon>
        <taxon>Bacteroidota</taxon>
        <taxon>Flavobacteriia</taxon>
        <taxon>Flavobacteriales</taxon>
        <taxon>Flavobacteriaceae</taxon>
        <taxon>Flagellimonas</taxon>
    </lineage>
</organism>
<dbReference type="Proteomes" id="UP000751614">
    <property type="component" value="Unassembled WGS sequence"/>
</dbReference>
<dbReference type="InterPro" id="IPR000843">
    <property type="entry name" value="HTH_LacI"/>
</dbReference>
<keyword evidence="3" id="KW-0804">Transcription</keyword>
<evidence type="ECO:0000256" key="1">
    <source>
        <dbReference type="ARBA" id="ARBA00023015"/>
    </source>
</evidence>
<accession>A0ABY2WN08</accession>
<dbReference type="PANTHER" id="PTHR30146:SF109">
    <property type="entry name" value="HTH-TYPE TRANSCRIPTIONAL REGULATOR GALS"/>
    <property type="match status" value="1"/>
</dbReference>
<protein>
    <submittedName>
        <fullName evidence="5">LacI family transcriptional regulator</fullName>
    </submittedName>
</protein>
<evidence type="ECO:0000313" key="6">
    <source>
        <dbReference type="Proteomes" id="UP000751614"/>
    </source>
</evidence>
<dbReference type="EMBL" id="VCNI01000001">
    <property type="protein sequence ID" value="TMU56150.1"/>
    <property type="molecule type" value="Genomic_DNA"/>
</dbReference>
<proteinExistence type="predicted"/>
<gene>
    <name evidence="5" type="ORF">FGG15_01020</name>
</gene>
<sequence>MQTNNVTIHDIAAALKIDSSTVSRALNNSPRVTQKTKQRIWAKAQEMGYQRNVLASNLRKNKTNTIGVIIPRISRFFFSSAIEGIEETAFENGYNVIMCQSLEKLERETNLVQTLVANRVDGIILSISMETLDYEHMELARKNGIPTVFFDRHCDIPGNNNVLLNDYQGSFDATDHLVSQGCRNIAHLAGPRDLKLYQNRFNGYKEALEKNGLPFQPDLVIDSNLMEEDGANAAQKILETLPQVDGIFSANDVAAVGAMQFLKGKNIKIPDEIAIVGFSNGPTSSVIDPALTTVDQSGKKMGRLATELLIKQINAKPIPLAPETIILEPTLIQRDSTQKKPTIHPNT</sequence>
<dbReference type="CDD" id="cd06267">
    <property type="entry name" value="PBP1_LacI_sugar_binding-like"/>
    <property type="match status" value="1"/>
</dbReference>
<evidence type="ECO:0000313" key="5">
    <source>
        <dbReference type="EMBL" id="TMU56150.1"/>
    </source>
</evidence>
<dbReference type="SMART" id="SM00354">
    <property type="entry name" value="HTH_LACI"/>
    <property type="match status" value="1"/>
</dbReference>
<keyword evidence="6" id="KW-1185">Reference proteome</keyword>
<evidence type="ECO:0000259" key="4">
    <source>
        <dbReference type="PROSITE" id="PS50932"/>
    </source>
</evidence>
<dbReference type="PROSITE" id="PS50932">
    <property type="entry name" value="HTH_LACI_2"/>
    <property type="match status" value="1"/>
</dbReference>
<name>A0ABY2WN08_9FLAO</name>
<dbReference type="Pfam" id="PF00532">
    <property type="entry name" value="Peripla_BP_1"/>
    <property type="match status" value="1"/>
</dbReference>